<organism evidence="1 2">
    <name type="scientific">Rattus norvegicus</name>
    <name type="common">Rat</name>
    <dbReference type="NCBI Taxonomy" id="10116"/>
    <lineage>
        <taxon>Eukaryota</taxon>
        <taxon>Metazoa</taxon>
        <taxon>Chordata</taxon>
        <taxon>Craniata</taxon>
        <taxon>Vertebrata</taxon>
        <taxon>Euteleostomi</taxon>
        <taxon>Mammalia</taxon>
        <taxon>Eutheria</taxon>
        <taxon>Euarchontoglires</taxon>
        <taxon>Glires</taxon>
        <taxon>Rodentia</taxon>
        <taxon>Myomorpha</taxon>
        <taxon>Muroidea</taxon>
        <taxon>Muridae</taxon>
        <taxon>Murinae</taxon>
        <taxon>Rattus</taxon>
    </lineage>
</organism>
<dbReference type="EMBL" id="CH473948">
    <property type="protein sequence ID" value="EDM06793.1"/>
    <property type="molecule type" value="Genomic_DNA"/>
</dbReference>
<accession>A6HL88</accession>
<name>A6HL88_RAT</name>
<gene>
    <name evidence="1" type="ORF">rCG_35152</name>
</gene>
<sequence>MSLPPGAAVTTVLGVNHWLLPAVLSQMLASPVL</sequence>
<reference evidence="1 2" key="1">
    <citation type="submission" date="2005-07" db="EMBL/GenBank/DDBJ databases">
        <authorList>
            <person name="Mural R.J."/>
            <person name="Li P.W."/>
            <person name="Adams M.D."/>
            <person name="Amanatides P.G."/>
            <person name="Baden-Tillson H."/>
            <person name="Barnstead M."/>
            <person name="Chin S.H."/>
            <person name="Dew I."/>
            <person name="Evans C.A."/>
            <person name="Ferriera S."/>
            <person name="Flanigan M."/>
            <person name="Fosler C."/>
            <person name="Glodek A."/>
            <person name="Gu Z."/>
            <person name="Holt R.A."/>
            <person name="Jennings D."/>
            <person name="Kraft C.L."/>
            <person name="Lu F."/>
            <person name="Nguyen T."/>
            <person name="Nusskern D.R."/>
            <person name="Pfannkoch C.M."/>
            <person name="Sitter C."/>
            <person name="Sutton G.G."/>
            <person name="Venter J.C."/>
            <person name="Wang Z."/>
            <person name="Woodage T."/>
            <person name="Zheng X.H."/>
            <person name="Zhong F."/>
        </authorList>
    </citation>
    <scope>NUCLEOTIDE SEQUENCE [LARGE SCALE GENOMIC DNA]</scope>
    <source>
        <strain>BN</strain>
        <strain evidence="2">Sprague-Dawley</strain>
    </source>
</reference>
<evidence type="ECO:0000313" key="2">
    <source>
        <dbReference type="Proteomes" id="UP000234681"/>
    </source>
</evidence>
<protein>
    <submittedName>
        <fullName evidence="1">RCG35152, isoform CRA_c</fullName>
    </submittedName>
</protein>
<dbReference type="Proteomes" id="UP000234681">
    <property type="component" value="Chromosome 10"/>
</dbReference>
<evidence type="ECO:0000313" key="1">
    <source>
        <dbReference type="EMBL" id="EDM06793.1"/>
    </source>
</evidence>
<dbReference type="AlphaFoldDB" id="A6HL88"/>
<proteinExistence type="predicted"/>